<feature type="non-terminal residue" evidence="2">
    <location>
        <position position="190"/>
    </location>
</feature>
<protein>
    <submittedName>
        <fullName evidence="2">Uncharacterized protein LOC112686654</fullName>
    </submittedName>
</protein>
<reference evidence="2" key="1">
    <citation type="submission" date="2025-08" db="UniProtKB">
        <authorList>
            <consortium name="RefSeq"/>
        </authorList>
    </citation>
    <scope>IDENTIFICATION</scope>
    <source>
        <tissue evidence="2">Whole body</tissue>
    </source>
</reference>
<evidence type="ECO:0000313" key="2">
    <source>
        <dbReference type="RefSeq" id="XP_025414826.1"/>
    </source>
</evidence>
<organism evidence="1 2">
    <name type="scientific">Sipha flava</name>
    <name type="common">yellow sugarcane aphid</name>
    <dbReference type="NCBI Taxonomy" id="143950"/>
    <lineage>
        <taxon>Eukaryota</taxon>
        <taxon>Metazoa</taxon>
        <taxon>Ecdysozoa</taxon>
        <taxon>Arthropoda</taxon>
        <taxon>Hexapoda</taxon>
        <taxon>Insecta</taxon>
        <taxon>Pterygota</taxon>
        <taxon>Neoptera</taxon>
        <taxon>Paraneoptera</taxon>
        <taxon>Hemiptera</taxon>
        <taxon>Sternorrhyncha</taxon>
        <taxon>Aphidomorpha</taxon>
        <taxon>Aphidoidea</taxon>
        <taxon>Aphididae</taxon>
        <taxon>Sipha</taxon>
    </lineage>
</organism>
<gene>
    <name evidence="2" type="primary">LOC112686654</name>
</gene>
<keyword evidence="1" id="KW-1185">Reference proteome</keyword>
<dbReference type="Proteomes" id="UP000694846">
    <property type="component" value="Unplaced"/>
</dbReference>
<sequence>MPNVGGPAQAKRALLVTISKLLYASPTWALISIKTAKNRKSMARVQRATALRTIGAYHTVSAEASFVLACMLPADLLSYKQARLKSRLEEAVDPTTTIAKIKSEERNISINSWQSTWDRSQDGRWTHRFFLNNARWLAKPTISLSFHVIQALSGHGCFRSYLSRMKRAEDSYCGYFMDPDDTAEHTLFLP</sequence>
<accession>A0A8B8FWV9</accession>
<dbReference type="AlphaFoldDB" id="A0A8B8FWV9"/>
<proteinExistence type="predicted"/>
<evidence type="ECO:0000313" key="1">
    <source>
        <dbReference type="Proteomes" id="UP000694846"/>
    </source>
</evidence>
<dbReference type="OrthoDB" id="6618110at2759"/>
<name>A0A8B8FWV9_9HEMI</name>
<dbReference type="GeneID" id="112686654"/>
<dbReference type="RefSeq" id="XP_025414826.1">
    <property type="nucleotide sequence ID" value="XM_025559041.1"/>
</dbReference>